<dbReference type="KEGG" id="bfr:BF0798"/>
<reference evidence="2 3" key="1">
    <citation type="journal article" date="2004" name="Proc. Natl. Acad. Sci. U.S.A.">
        <title>Genomic analysis of Bacteroides fragilis reveals extensive DNA inversions regulating cell surface adaptation.</title>
        <authorList>
            <person name="Kuwahara T."/>
            <person name="Yamashita A."/>
            <person name="Hirakawa H."/>
            <person name="Nakayama H."/>
            <person name="Toh H."/>
            <person name="Okada N."/>
            <person name="Kuhara S."/>
            <person name="Hattori M."/>
            <person name="Hayashi T."/>
            <person name="Ohnishi Y."/>
        </authorList>
    </citation>
    <scope>NUCLEOTIDE SEQUENCE [LARGE SCALE GENOMIC DNA]</scope>
    <source>
        <strain evidence="2 3">YCH46</strain>
    </source>
</reference>
<dbReference type="Proteomes" id="UP000002197">
    <property type="component" value="Chromosome"/>
</dbReference>
<evidence type="ECO:0000313" key="2">
    <source>
        <dbReference type="EMBL" id="BAD47549.1"/>
    </source>
</evidence>
<dbReference type="STRING" id="295405.BF0798"/>
<name>Q64Y77_BACFR</name>
<dbReference type="HOGENOM" id="CLU_3022327_0_0_10"/>
<sequence>METDCQHLLERHRSQRKIPDSGAKQDEKKVAESVSPLFVVDKKASIQAFDQKRIQ</sequence>
<evidence type="ECO:0000313" key="3">
    <source>
        <dbReference type="Proteomes" id="UP000002197"/>
    </source>
</evidence>
<proteinExistence type="predicted"/>
<feature type="region of interest" description="Disordered" evidence="1">
    <location>
        <begin position="1"/>
        <end position="29"/>
    </location>
</feature>
<dbReference type="EMBL" id="AP006841">
    <property type="protein sequence ID" value="BAD47549.1"/>
    <property type="molecule type" value="Genomic_DNA"/>
</dbReference>
<dbReference type="AlphaFoldDB" id="Q64Y77"/>
<evidence type="ECO:0000256" key="1">
    <source>
        <dbReference type="SAM" id="MobiDB-lite"/>
    </source>
</evidence>
<protein>
    <submittedName>
        <fullName evidence="2">Uncharacterized protein</fullName>
    </submittedName>
</protein>
<organism evidence="2 3">
    <name type="scientific">Bacteroides fragilis (strain YCH46)</name>
    <dbReference type="NCBI Taxonomy" id="295405"/>
    <lineage>
        <taxon>Bacteria</taxon>
        <taxon>Pseudomonadati</taxon>
        <taxon>Bacteroidota</taxon>
        <taxon>Bacteroidia</taxon>
        <taxon>Bacteroidales</taxon>
        <taxon>Bacteroidaceae</taxon>
        <taxon>Bacteroides</taxon>
    </lineage>
</organism>
<gene>
    <name evidence="2" type="ordered locus">BF0798</name>
</gene>
<accession>Q64Y77</accession>